<proteinExistence type="predicted"/>
<organism evidence="1">
    <name type="scientific">Arundo donax</name>
    <name type="common">Giant reed</name>
    <name type="synonym">Donax arundinaceus</name>
    <dbReference type="NCBI Taxonomy" id="35708"/>
    <lineage>
        <taxon>Eukaryota</taxon>
        <taxon>Viridiplantae</taxon>
        <taxon>Streptophyta</taxon>
        <taxon>Embryophyta</taxon>
        <taxon>Tracheophyta</taxon>
        <taxon>Spermatophyta</taxon>
        <taxon>Magnoliopsida</taxon>
        <taxon>Liliopsida</taxon>
        <taxon>Poales</taxon>
        <taxon>Poaceae</taxon>
        <taxon>PACMAD clade</taxon>
        <taxon>Arundinoideae</taxon>
        <taxon>Arundineae</taxon>
        <taxon>Arundo</taxon>
    </lineage>
</organism>
<dbReference type="AlphaFoldDB" id="A0A0A9EN49"/>
<sequence>MTLSHIYEPLIKTFFPIWQRSPITEFNTLQCSPMFVTLLTTEFAPICAECDNVTSAALYIPCL</sequence>
<name>A0A0A9EN49_ARUDO</name>
<dbReference type="EMBL" id="GBRH01197457">
    <property type="protein sequence ID" value="JAE00439.1"/>
    <property type="molecule type" value="Transcribed_RNA"/>
</dbReference>
<reference evidence="1" key="2">
    <citation type="journal article" date="2015" name="Data Brief">
        <title>Shoot transcriptome of the giant reed, Arundo donax.</title>
        <authorList>
            <person name="Barrero R.A."/>
            <person name="Guerrero F.D."/>
            <person name="Moolhuijzen P."/>
            <person name="Goolsby J.A."/>
            <person name="Tidwell J."/>
            <person name="Bellgard S.E."/>
            <person name="Bellgard M.I."/>
        </authorList>
    </citation>
    <scope>NUCLEOTIDE SEQUENCE</scope>
    <source>
        <tissue evidence="1">Shoot tissue taken approximately 20 cm above the soil surface</tissue>
    </source>
</reference>
<accession>A0A0A9EN49</accession>
<reference evidence="1" key="1">
    <citation type="submission" date="2014-09" db="EMBL/GenBank/DDBJ databases">
        <authorList>
            <person name="Magalhaes I.L.F."/>
            <person name="Oliveira U."/>
            <person name="Santos F.R."/>
            <person name="Vidigal T.H.D.A."/>
            <person name="Brescovit A.D."/>
            <person name="Santos A.J."/>
        </authorList>
    </citation>
    <scope>NUCLEOTIDE SEQUENCE</scope>
    <source>
        <tissue evidence="1">Shoot tissue taken approximately 20 cm above the soil surface</tissue>
    </source>
</reference>
<protein>
    <submittedName>
        <fullName evidence="1">eIF4-gamma/eIF5/eIF2-epsilon domain-containing protein</fullName>
    </submittedName>
</protein>
<evidence type="ECO:0000313" key="1">
    <source>
        <dbReference type="EMBL" id="JAE00439.1"/>
    </source>
</evidence>